<evidence type="ECO:0000256" key="8">
    <source>
        <dbReference type="PIRSR" id="PIRSR001235-2"/>
    </source>
</evidence>
<dbReference type="NCBIfam" id="NF006775">
    <property type="entry name" value="PRK09290.2-5"/>
    <property type="match status" value="1"/>
</dbReference>
<feature type="binding site" evidence="8">
    <location>
        <position position="266"/>
    </location>
    <ligand>
        <name>allantoate</name>
        <dbReference type="ChEBI" id="CHEBI:17536"/>
    </ligand>
</feature>
<evidence type="ECO:0000256" key="5">
    <source>
        <dbReference type="ARBA" id="ARBA00022801"/>
    </source>
</evidence>
<feature type="binding site" evidence="7">
    <location>
        <position position="119"/>
    </location>
    <ligand>
        <name>Zn(2+)</name>
        <dbReference type="ChEBI" id="CHEBI:29105"/>
        <label>2</label>
    </ligand>
</feature>
<keyword evidence="7" id="KW-0862">Zinc</keyword>
<dbReference type="GO" id="GO:0046872">
    <property type="term" value="F:metal ion binding"/>
    <property type="evidence" value="ECO:0007669"/>
    <property type="project" value="UniProtKB-KW"/>
</dbReference>
<evidence type="ECO:0000256" key="4">
    <source>
        <dbReference type="ARBA" id="ARBA00022723"/>
    </source>
</evidence>
<accession>E8WYY1</accession>
<evidence type="ECO:0000313" key="10">
    <source>
        <dbReference type="Proteomes" id="UP000000343"/>
    </source>
</evidence>
<comment type="similarity">
    <text evidence="2">Belongs to the peptidase M20 family.</text>
</comment>
<dbReference type="PANTHER" id="PTHR32494:SF19">
    <property type="entry name" value="ALLANTOATE DEIMINASE-RELATED"/>
    <property type="match status" value="1"/>
</dbReference>
<dbReference type="RefSeq" id="WP_013581211.1">
    <property type="nucleotide sequence ID" value="NC_015064.1"/>
</dbReference>
<dbReference type="Pfam" id="PF01546">
    <property type="entry name" value="Peptidase_M20"/>
    <property type="match status" value="1"/>
</dbReference>
<reference evidence="10" key="1">
    <citation type="submission" date="2011-01" db="EMBL/GenBank/DDBJ databases">
        <title>Complete sequence of chromosome of Acidobacterium sp. MP5ACTX9.</title>
        <authorList>
            <consortium name="US DOE Joint Genome Institute"/>
            <person name="Lucas S."/>
            <person name="Copeland A."/>
            <person name="Lapidus A."/>
            <person name="Cheng J.-F."/>
            <person name="Goodwin L."/>
            <person name="Pitluck S."/>
            <person name="Teshima H."/>
            <person name="Detter J.C."/>
            <person name="Han C."/>
            <person name="Tapia R."/>
            <person name="Land M."/>
            <person name="Hauser L."/>
            <person name="Kyrpides N."/>
            <person name="Ivanova N."/>
            <person name="Ovchinnikova G."/>
            <person name="Pagani I."/>
            <person name="Rawat S.R."/>
            <person name="Mannisto M."/>
            <person name="Haggblom M.M."/>
            <person name="Woyke T."/>
        </authorList>
    </citation>
    <scope>NUCLEOTIDE SEQUENCE [LARGE SCALE GENOMIC DNA]</scope>
    <source>
        <strain evidence="10">MP5ACTX9</strain>
    </source>
</reference>
<dbReference type="SUPFAM" id="SSF55031">
    <property type="entry name" value="Bacterial exopeptidase dimerisation domain"/>
    <property type="match status" value="1"/>
</dbReference>
<dbReference type="InterPro" id="IPR010158">
    <property type="entry name" value="Amidase_Cbmase"/>
</dbReference>
<gene>
    <name evidence="9" type="ordered locus">AciX9_2873</name>
</gene>
<protein>
    <submittedName>
        <fullName evidence="9">Amidase, hydantoinase/carbamoylase family</fullName>
        <ecNumber evidence="9">3.5.3.9</ecNumber>
    </submittedName>
</protein>
<sequence length="408" mass="42277">MSAAAERVVARCRELALISDVPGETTRTFLSPAMHAANDLVAKWMREAGLAVSMDAVGNLRGVMGSGPRVVMASHLDTVVNAGAFDGPLGVMVAVAAVEELRAVALSFAVEVIAFSEEEGVRFSTPFLGSRAVVETLDEAALGLTDAGGVSVAQAIRGYGLEVERLSEARLAKEAFAYFEVHIEQGPVLEAEGRAVAAVTAIAGQTRLRVRFEGQANHAGTTPMRLRKDALATAAEWIGLVEAEGLKVEGLVATVGAIIAEPGLGNVVPGVVTASLDVRHAVDSVRVTAVAQLLGAADDVAARRGVAMSQVLLLDQAAVGMDTRLTGLVRDAAEACGYGGGALVSGAGHDAMIVAPHVPATMLFVRTPGGVSHHPSESVSVEDVDAALKTTVEFLRRLKPETIERNNA</sequence>
<dbReference type="SUPFAM" id="SSF53187">
    <property type="entry name" value="Zn-dependent exopeptidases"/>
    <property type="match status" value="1"/>
</dbReference>
<dbReference type="CDD" id="cd03884">
    <property type="entry name" value="M20_bAS"/>
    <property type="match status" value="1"/>
</dbReference>
<keyword evidence="5 9" id="KW-0378">Hydrolase</keyword>
<dbReference type="PANTHER" id="PTHR32494">
    <property type="entry name" value="ALLANTOATE DEIMINASE-RELATED"/>
    <property type="match status" value="1"/>
</dbReference>
<dbReference type="KEGG" id="acm:AciX9_2873"/>
<dbReference type="Gene3D" id="3.30.70.360">
    <property type="match status" value="1"/>
</dbReference>
<dbReference type="GO" id="GO:0047652">
    <property type="term" value="F:allantoate deiminase activity"/>
    <property type="evidence" value="ECO:0007669"/>
    <property type="project" value="UniProtKB-EC"/>
</dbReference>
<evidence type="ECO:0000256" key="3">
    <source>
        <dbReference type="ARBA" id="ARBA00011738"/>
    </source>
</evidence>
<dbReference type="PIRSF" id="PIRSF001235">
    <property type="entry name" value="Amidase_carbamoylase"/>
    <property type="match status" value="1"/>
</dbReference>
<evidence type="ECO:0000313" key="9">
    <source>
        <dbReference type="EMBL" id="ADW69896.1"/>
    </source>
</evidence>
<dbReference type="Gene3D" id="3.40.630.10">
    <property type="entry name" value="Zn peptidases"/>
    <property type="match status" value="1"/>
</dbReference>
<dbReference type="eggNOG" id="COG0624">
    <property type="taxonomic scope" value="Bacteria"/>
</dbReference>
<dbReference type="InterPro" id="IPR036264">
    <property type="entry name" value="Bact_exopeptidase_dim_dom"/>
</dbReference>
<feature type="binding site" evidence="7">
    <location>
        <position position="373"/>
    </location>
    <ligand>
        <name>Zn(2+)</name>
        <dbReference type="ChEBI" id="CHEBI:29105"/>
        <label>2</label>
    </ligand>
</feature>
<comment type="cofactor">
    <cofactor evidence="1">
        <name>Mn(2+)</name>
        <dbReference type="ChEBI" id="CHEBI:29035"/>
    </cofactor>
</comment>
<dbReference type="HOGENOM" id="CLU_024588_6_1_0"/>
<feature type="binding site" evidence="7">
    <location>
        <position position="182"/>
    </location>
    <ligand>
        <name>Zn(2+)</name>
        <dbReference type="ChEBI" id="CHEBI:29105"/>
        <label>1</label>
    </ligand>
</feature>
<evidence type="ECO:0000256" key="7">
    <source>
        <dbReference type="PIRSR" id="PIRSR001235-1"/>
    </source>
</evidence>
<feature type="binding site" evidence="7">
    <location>
        <position position="75"/>
    </location>
    <ligand>
        <name>Zn(2+)</name>
        <dbReference type="ChEBI" id="CHEBI:29105"/>
        <label>1</label>
    </ligand>
</feature>
<name>E8WYY1_GRATM</name>
<keyword evidence="10" id="KW-1185">Reference proteome</keyword>
<dbReference type="PaxDb" id="1198114-AciX9_2873"/>
<feature type="binding site" evidence="8">
    <location>
        <position position="279"/>
    </location>
    <ligand>
        <name>allantoate</name>
        <dbReference type="ChEBI" id="CHEBI:17536"/>
    </ligand>
</feature>
<evidence type="ECO:0000256" key="2">
    <source>
        <dbReference type="ARBA" id="ARBA00006153"/>
    </source>
</evidence>
<dbReference type="OrthoDB" id="9808195at2"/>
<dbReference type="NCBIfam" id="TIGR01879">
    <property type="entry name" value="hydantase"/>
    <property type="match status" value="1"/>
</dbReference>
<dbReference type="STRING" id="1198114.AciX9_2873"/>
<comment type="cofactor">
    <cofactor evidence="7">
        <name>Zn(2+)</name>
        <dbReference type="ChEBI" id="CHEBI:29105"/>
    </cofactor>
    <text evidence="7">Binds 2 Zn(2+) ions per subunit.</text>
</comment>
<organism evidence="10">
    <name type="scientific">Granulicella tundricola (strain ATCC BAA-1859 / DSM 23138 / MP5ACTX9)</name>
    <dbReference type="NCBI Taxonomy" id="1198114"/>
    <lineage>
        <taxon>Bacteria</taxon>
        <taxon>Pseudomonadati</taxon>
        <taxon>Acidobacteriota</taxon>
        <taxon>Terriglobia</taxon>
        <taxon>Terriglobales</taxon>
        <taxon>Acidobacteriaceae</taxon>
        <taxon>Granulicella</taxon>
    </lineage>
</organism>
<dbReference type="EC" id="3.5.3.9" evidence="9"/>
<feature type="binding site" evidence="7">
    <location>
        <position position="86"/>
    </location>
    <ligand>
        <name>Zn(2+)</name>
        <dbReference type="ChEBI" id="CHEBI:29105"/>
        <label>1</label>
    </ligand>
</feature>
<evidence type="ECO:0000256" key="6">
    <source>
        <dbReference type="ARBA" id="ARBA00023211"/>
    </source>
</evidence>
<keyword evidence="4 7" id="KW-0479">Metal-binding</keyword>
<proteinExistence type="inferred from homology"/>
<dbReference type="AlphaFoldDB" id="E8WYY1"/>
<keyword evidence="6" id="KW-0464">Manganese</keyword>
<comment type="subunit">
    <text evidence="3">Homodimer.</text>
</comment>
<dbReference type="Proteomes" id="UP000000343">
    <property type="component" value="Chromosome"/>
</dbReference>
<feature type="binding site" evidence="8">
    <location>
        <position position="207"/>
    </location>
    <ligand>
        <name>allantoate</name>
        <dbReference type="ChEBI" id="CHEBI:17536"/>
    </ligand>
</feature>
<feature type="binding site" evidence="7">
    <location>
        <position position="86"/>
    </location>
    <ligand>
        <name>Zn(2+)</name>
        <dbReference type="ChEBI" id="CHEBI:29105"/>
        <label>2</label>
    </ligand>
</feature>
<evidence type="ECO:0000256" key="1">
    <source>
        <dbReference type="ARBA" id="ARBA00001936"/>
    </source>
</evidence>
<dbReference type="InterPro" id="IPR002933">
    <property type="entry name" value="Peptidase_M20"/>
</dbReference>
<dbReference type="EMBL" id="CP002480">
    <property type="protein sequence ID" value="ADW69896.1"/>
    <property type="molecule type" value="Genomic_DNA"/>
</dbReference>